<feature type="transmembrane region" description="Helical" evidence="9">
    <location>
        <begin position="65"/>
        <end position="84"/>
    </location>
</feature>
<protein>
    <submittedName>
        <fullName evidence="10">Alanine:cation symporter family protein</fullName>
    </submittedName>
</protein>
<comment type="subcellular location">
    <subcellularLocation>
        <location evidence="9">Cell inner membrane</location>
        <topology evidence="9">Multi-pass membrane protein</topology>
    </subcellularLocation>
    <subcellularLocation>
        <location evidence="1">Cell membrane</location>
        <topology evidence="1">Multi-pass membrane protein</topology>
    </subcellularLocation>
</comment>
<proteinExistence type="inferred from homology"/>
<keyword evidence="4" id="KW-1003">Cell membrane</keyword>
<feature type="transmembrane region" description="Helical" evidence="9">
    <location>
        <begin position="295"/>
        <end position="315"/>
    </location>
</feature>
<evidence type="ECO:0000256" key="9">
    <source>
        <dbReference type="RuleBase" id="RU363064"/>
    </source>
</evidence>
<dbReference type="Pfam" id="PF01235">
    <property type="entry name" value="Na_Ala_symp"/>
    <property type="match status" value="1"/>
</dbReference>
<evidence type="ECO:0000256" key="4">
    <source>
        <dbReference type="ARBA" id="ARBA00022475"/>
    </source>
</evidence>
<dbReference type="GO" id="GO:0005886">
    <property type="term" value="C:plasma membrane"/>
    <property type="evidence" value="ECO:0007669"/>
    <property type="project" value="UniProtKB-SubCell"/>
</dbReference>
<evidence type="ECO:0000256" key="5">
    <source>
        <dbReference type="ARBA" id="ARBA00022692"/>
    </source>
</evidence>
<reference evidence="10 11" key="1">
    <citation type="submission" date="2018-08" db="EMBL/GenBank/DDBJ databases">
        <title>Wenzhouxiangella salilacus sp. nov., a novel bacterium isolated from a saline lake in Xinjiang Province, China.</title>
        <authorList>
            <person name="Han S."/>
        </authorList>
    </citation>
    <scope>NUCLEOTIDE SEQUENCE [LARGE SCALE GENOMIC DNA]</scope>
    <source>
        <strain evidence="10 11">XDB06</strain>
    </source>
</reference>
<dbReference type="PANTHER" id="PTHR30330">
    <property type="entry name" value="AGSS FAMILY TRANSPORTER, SODIUM-ALANINE"/>
    <property type="match status" value="1"/>
</dbReference>
<keyword evidence="11" id="KW-1185">Reference proteome</keyword>
<dbReference type="PANTHER" id="PTHR30330:SF1">
    <property type="entry name" value="AMINO-ACID CARRIER PROTEIN ALST"/>
    <property type="match status" value="1"/>
</dbReference>
<evidence type="ECO:0000256" key="7">
    <source>
        <dbReference type="ARBA" id="ARBA00022989"/>
    </source>
</evidence>
<keyword evidence="7 9" id="KW-1133">Transmembrane helix</keyword>
<dbReference type="PRINTS" id="PR00175">
    <property type="entry name" value="NAALASMPORT"/>
</dbReference>
<dbReference type="FunFam" id="1.20.1740.10:FF:000004">
    <property type="entry name" value="Sodium:alanine symporter family protein"/>
    <property type="match status" value="1"/>
</dbReference>
<feature type="transmembrane region" description="Helical" evidence="9">
    <location>
        <begin position="374"/>
        <end position="394"/>
    </location>
</feature>
<dbReference type="InterPro" id="IPR001463">
    <property type="entry name" value="Na/Ala_symport"/>
</dbReference>
<evidence type="ECO:0000256" key="8">
    <source>
        <dbReference type="ARBA" id="ARBA00023136"/>
    </source>
</evidence>
<feature type="transmembrane region" description="Helical" evidence="9">
    <location>
        <begin position="342"/>
        <end position="362"/>
    </location>
</feature>
<evidence type="ECO:0000313" key="11">
    <source>
        <dbReference type="Proteomes" id="UP000260351"/>
    </source>
</evidence>
<dbReference type="NCBIfam" id="TIGR00835">
    <property type="entry name" value="agcS"/>
    <property type="match status" value="1"/>
</dbReference>
<organism evidence="10 11">
    <name type="scientific">Wenzhouxiangella sediminis</name>
    <dbReference type="NCBI Taxonomy" id="1792836"/>
    <lineage>
        <taxon>Bacteria</taxon>
        <taxon>Pseudomonadati</taxon>
        <taxon>Pseudomonadota</taxon>
        <taxon>Gammaproteobacteria</taxon>
        <taxon>Chromatiales</taxon>
        <taxon>Wenzhouxiangellaceae</taxon>
        <taxon>Wenzhouxiangella</taxon>
    </lineage>
</organism>
<dbReference type="Proteomes" id="UP000260351">
    <property type="component" value="Unassembled WGS sequence"/>
</dbReference>
<feature type="transmembrane region" description="Helical" evidence="9">
    <location>
        <begin position="140"/>
        <end position="162"/>
    </location>
</feature>
<keyword evidence="5 9" id="KW-0812">Transmembrane</keyword>
<accession>A0A3E1K9T7</accession>
<feature type="transmembrane region" description="Helical" evidence="9">
    <location>
        <begin position="400"/>
        <end position="422"/>
    </location>
</feature>
<name>A0A3E1K9T7_9GAMM</name>
<dbReference type="GO" id="GO:0005283">
    <property type="term" value="F:amino acid:sodium symporter activity"/>
    <property type="evidence" value="ECO:0007669"/>
    <property type="project" value="InterPro"/>
</dbReference>
<dbReference type="RefSeq" id="WP_116650223.1">
    <property type="nucleotide sequence ID" value="NZ_QUZK01000025.1"/>
</dbReference>
<keyword evidence="9" id="KW-0997">Cell inner membrane</keyword>
<feature type="transmembrane region" description="Helical" evidence="9">
    <location>
        <begin position="12"/>
        <end position="32"/>
    </location>
</feature>
<gene>
    <name evidence="10" type="ORF">DZC52_06000</name>
</gene>
<evidence type="ECO:0000256" key="2">
    <source>
        <dbReference type="ARBA" id="ARBA00009261"/>
    </source>
</evidence>
<dbReference type="Gene3D" id="1.20.1740.10">
    <property type="entry name" value="Amino acid/polyamine transporter I"/>
    <property type="match status" value="1"/>
</dbReference>
<feature type="transmembrane region" description="Helical" evidence="9">
    <location>
        <begin position="231"/>
        <end position="254"/>
    </location>
</feature>
<dbReference type="EMBL" id="QUZK01000025">
    <property type="protein sequence ID" value="RFF30986.1"/>
    <property type="molecule type" value="Genomic_DNA"/>
</dbReference>
<feature type="transmembrane region" description="Helical" evidence="9">
    <location>
        <begin position="174"/>
        <end position="192"/>
    </location>
</feature>
<feature type="transmembrane region" description="Helical" evidence="9">
    <location>
        <begin position="204"/>
        <end position="225"/>
    </location>
</feature>
<evidence type="ECO:0000256" key="1">
    <source>
        <dbReference type="ARBA" id="ARBA00004651"/>
    </source>
</evidence>
<dbReference type="AlphaFoldDB" id="A0A3E1K9T7"/>
<sequence length="472" mass="51163">MLATVTDFLWSYVLIAFLITLGLVFTIASRFVQLRYFVEMFRVLGQAFKHHTGHVSSFQALTLSVAGRVGAGNVAGVAVAITLGGPGAVFWMWVVGLIGMATSFFECSLAQAFKTAEFKTSTYRGGPMYYMERGLGSRKLGMVFTLLLLFTFGLAFVALQSFTASSSLEQAFDIPMHWTGIVMTIVVGLTIFGGVQRISRVTEIIVPLMAVAYVIVALVVVGINYAEVPGVLALIVKSAFGLEEAVGGGIGAAIMMGVRRGLFSNEAGLGSAPNVAAVAFVPHPVNQGIVQSFSVFIDTAIICTATALIILISGIHETSGVDDGVVLTQLALQDHVGPWGETFVSVILTLFAFSSILYNFYLGENSSSWMTPDNPIFFIVFRVLMLVLILWGSMQDLTTVFSFADLTMALLAVFNLIALALLMKVGFRLMNDYDQQWRAGKVPVFDPDKFPDLNIDREAWKDAADAVDRVRK</sequence>
<comment type="caution">
    <text evidence="10">The sequence shown here is derived from an EMBL/GenBank/DDBJ whole genome shotgun (WGS) entry which is preliminary data.</text>
</comment>
<evidence type="ECO:0000313" key="10">
    <source>
        <dbReference type="EMBL" id="RFF30986.1"/>
    </source>
</evidence>
<keyword evidence="8 9" id="KW-0472">Membrane</keyword>
<keyword evidence="6 9" id="KW-0769">Symport</keyword>
<evidence type="ECO:0000256" key="3">
    <source>
        <dbReference type="ARBA" id="ARBA00022448"/>
    </source>
</evidence>
<dbReference type="OrthoDB" id="9806926at2"/>
<evidence type="ECO:0000256" key="6">
    <source>
        <dbReference type="ARBA" id="ARBA00022847"/>
    </source>
</evidence>
<comment type="similarity">
    <text evidence="2 9">Belongs to the alanine or glycine:cation symporter (AGCS) (TC 2.A.25) family.</text>
</comment>
<feature type="transmembrane region" description="Helical" evidence="9">
    <location>
        <begin position="90"/>
        <end position="109"/>
    </location>
</feature>
<keyword evidence="3 9" id="KW-0813">Transport</keyword>